<evidence type="ECO:0000313" key="2">
    <source>
        <dbReference type="Proteomes" id="UP001628156"/>
    </source>
</evidence>
<gene>
    <name evidence="1" type="ORF">ENUP19_0333G0007</name>
</gene>
<sequence>MEITTERSTLIDITRNITFSIAHDISKGLNSGNREEIIIALERGIHSLGKLLVVTRWLGRNPVLHDIDTFNRVCQESIIQLHSIVKRLLKNGKKEIQQRTRFPEISIALEVLIKRTYPLPHIEIKQPNYKRIIHLLEQRIWRYYYIHYKQIQCDQIDIYGGMIFIHNKETFSCWITIQNPEIALLSNEIKWRIIKLTFFIPNEIKAEDKIIERINKILLNENEVGKEPIKVLIEQLNIIAKNSHFNSILNECTTLINKNIFPKLKSIIETNGVEKILKIYYWGNTICLEYHLNNQTNNFRITHIPSKSIDFFNTSFSLEKQIIIIAQAMAEQINLEYMKELNYYSEKNSTNIFINLYTGNISFISPYLPPSLLNNYSIQLTKNPLENHHLIFDDIHILTQYAQIFTVAKILFINANFQLVENDVMKSIAEHTDKFDQIRGKIQISNSFIQQQHTTNTTNTTTNTINNIYGFPFKIQESESRCLCFIISKTPEENLICVGFRNKQVNYCSCSKEVFNSSTSFSSIEKIMKFCQESYSKYYSSIYLDFFKEEFSNQFKPPLCSILINPLKNKNLCYFIITKYSPFAISLEQSSDDLYFYIFVDLNGWIDHFIDKFKPSLGTSFIMDSKKFKFSFKKENVEKDVQLLFIRVIQFIHLTLFLKNVFSKLLYFNEKTLFFDGYEIEFTSSLFDTIQFNIHFNEQYQYLSSFVHFEFTGTKEITSIKIFNLKEIHQTLFVINTFVQYFDIIIKLLKSINRSCILLTISDLSSITLFINPETHQISKETSIILFSFETLITTNCVQFTYLTEDIHNKKGFPNDVIITTLNLIPKKFTINEIEKYLKLILNLIHLIIIIDYVSPSLLSKDIEGRNHRFYFRADLFIKIPLTLTIGNITNAELIQTPRIDILTTYFNIRFSDPFNSGNLIHAKHLISFMSKKQMLLSHLSYMEPLISFCCSTLNKENVQHIYDFTFEDKNSVYYISVFIYHNIHDLIAQNSFFELNLQYSQLKVLSLLDNQKNTPSVLSFIEKFKEKNIATFRHLTNLLQDTFEK</sequence>
<evidence type="ECO:0008006" key="3">
    <source>
        <dbReference type="Google" id="ProtNLM"/>
    </source>
</evidence>
<dbReference type="Proteomes" id="UP001628156">
    <property type="component" value="Unassembled WGS sequence"/>
</dbReference>
<comment type="caution">
    <text evidence="1">The sequence shown here is derived from an EMBL/GenBank/DDBJ whole genome shotgun (WGS) entry which is preliminary data.</text>
</comment>
<keyword evidence="2" id="KW-1185">Reference proteome</keyword>
<name>A0ABQ0DWV2_9EUKA</name>
<reference evidence="1 2" key="1">
    <citation type="journal article" date="2019" name="PLoS Negl. Trop. Dis.">
        <title>Whole genome sequencing of Entamoeba nuttalli reveals mammalian host-related molecular signatures and a novel octapeptide-repeat surface protein.</title>
        <authorList>
            <person name="Tanaka M."/>
            <person name="Makiuchi T."/>
            <person name="Komiyama T."/>
            <person name="Shiina T."/>
            <person name="Osaki K."/>
            <person name="Tachibana H."/>
        </authorList>
    </citation>
    <scope>NUCLEOTIDE SEQUENCE [LARGE SCALE GENOMIC DNA]</scope>
    <source>
        <strain evidence="1 2">P19-061405</strain>
    </source>
</reference>
<accession>A0ABQ0DWV2</accession>
<evidence type="ECO:0000313" key="1">
    <source>
        <dbReference type="EMBL" id="GAB1227338.1"/>
    </source>
</evidence>
<organism evidence="1 2">
    <name type="scientific">Entamoeba nuttalli</name>
    <dbReference type="NCBI Taxonomy" id="412467"/>
    <lineage>
        <taxon>Eukaryota</taxon>
        <taxon>Amoebozoa</taxon>
        <taxon>Evosea</taxon>
        <taxon>Archamoebae</taxon>
        <taxon>Mastigamoebida</taxon>
        <taxon>Entamoebidae</taxon>
        <taxon>Entamoeba</taxon>
    </lineage>
</organism>
<dbReference type="EMBL" id="BAAFRS010000333">
    <property type="protein sequence ID" value="GAB1227338.1"/>
    <property type="molecule type" value="Genomic_DNA"/>
</dbReference>
<protein>
    <recommendedName>
        <fullName evidence="3">Mediator complex subunit 14</fullName>
    </recommendedName>
</protein>
<proteinExistence type="predicted"/>